<reference evidence="2" key="1">
    <citation type="submission" date="2015-06" db="EMBL/GenBank/DDBJ databases">
        <authorList>
            <person name="Parisi A."/>
            <person name="Chiara M."/>
            <person name="Florio D."/>
            <person name="Miccolupo A."/>
            <person name="Manzari C."/>
            <person name="Mion D."/>
            <person name="Caruso M."/>
            <person name="D'erchia A.M."/>
            <person name="Zanoni R."/>
        </authorList>
    </citation>
    <scope>NUCLEOTIDE SEQUENCE [LARGE SCALE GENOMIC DNA]</scope>
    <source>
        <strain evidence="2">73/13</strain>
    </source>
</reference>
<sequence>MKKILYALLAFFLVLFVVIYGLIFSSFGNRLIANVAQTKVKELSGLDLNISHFSLSPSFLNLEANLNQIAQLKIEGNLSLLSLGFELDYALSLNKNLAKTLNLNLKENLELNGDIIGSIKDFEAKGRGRVFGSNLNYDARIYNFSPIALNLDAKNLKIEEILSFLNQAPYASGELNALAKISAKDLKPEGNAIIQLDMSSINYKQIQKDFNLNLPPNSNLKSEILAIIKDNQIHATSQTQNGYLSLTSQKTLYDLTNNTLNTDFKLQIPDLTKLESLTKTKLQGSLGLNGNLIFANNVLDSLNAKLDGLGGEFNAKLKDNHLAVLLNAVRLEKILALAGYGALANGSLNANLNSKGLDFKNFDLKANIDNGKIDSKELKKLTKLEFPQTNFKLNATANALNGKINYNALLASTLLNIKKLNGSYDLNNAELALNTEAFIEDLSKFNSIAGQKLQGEVTLNAKAKLENSNIQSLDANANLAGGTIKANSNGQNLNFDINKLDLAKLFIIAGQPNYASGILNAKGVLTNLDLKKLNGNVSLNAKGVLNHTTLSKLLEVKFPNNANYDLNAKANINNSLVNFDTNLNSSLANIPSLKGSFDLNNVALKSTFKLNLNDFSKLGFLLERKLSGKADFDGKFDFNAKGIDALLISENLFEAKLNASLKNNQLQATLNGLNLSSLAKGIDIIDLYQGKANANINYNLLNEKGDIKLDINEGHLKENTITKALQILTLKDVTKEAFNTAHANAHIDKEHIDFNLNMQAPHSHIIIEKGSLNSKNGALNIPFDAKIDRANFKGFITGTSQKPKIKLDAGSVIKSLGKVLGHEATKPAQKASEGLDKLFNKLLKDQ</sequence>
<evidence type="ECO:0000313" key="1">
    <source>
        <dbReference type="EMBL" id="PHY89645.1"/>
    </source>
</evidence>
<dbReference type="EMBL" id="LDWY01000087">
    <property type="protein sequence ID" value="PHY89645.1"/>
    <property type="molecule type" value="Genomic_DNA"/>
</dbReference>
<dbReference type="AlphaFoldDB" id="A0A2G4R1F2"/>
<gene>
    <name evidence="1" type="ORF">AA994_07505</name>
</gene>
<dbReference type="RefSeq" id="WP_099462540.1">
    <property type="nucleotide sequence ID" value="NZ_LDWY01000087.1"/>
</dbReference>
<protein>
    <recommendedName>
        <fullName evidence="3">AsmA family protein</fullName>
    </recommendedName>
</protein>
<evidence type="ECO:0008006" key="3">
    <source>
        <dbReference type="Google" id="ProtNLM"/>
    </source>
</evidence>
<accession>A0A2G4R1F2</accession>
<name>A0A2G4R1F2_9BACT</name>
<comment type="caution">
    <text evidence="1">The sequence shown here is derived from an EMBL/GenBank/DDBJ whole genome shotgun (WGS) entry which is preliminary data.</text>
</comment>
<proteinExistence type="predicted"/>
<dbReference type="Proteomes" id="UP000237472">
    <property type="component" value="Unassembled WGS sequence"/>
</dbReference>
<evidence type="ECO:0000313" key="2">
    <source>
        <dbReference type="Proteomes" id="UP000237472"/>
    </source>
</evidence>
<dbReference type="OrthoDB" id="5341790at2"/>
<organism evidence="1 2">
    <name type="scientific">Campylobacter vulpis</name>
    <dbReference type="NCBI Taxonomy" id="1655500"/>
    <lineage>
        <taxon>Bacteria</taxon>
        <taxon>Pseudomonadati</taxon>
        <taxon>Campylobacterota</taxon>
        <taxon>Epsilonproteobacteria</taxon>
        <taxon>Campylobacterales</taxon>
        <taxon>Campylobacteraceae</taxon>
        <taxon>Campylobacter</taxon>
    </lineage>
</organism>